<feature type="region of interest" description="Disordered" evidence="1">
    <location>
        <begin position="82"/>
        <end position="133"/>
    </location>
</feature>
<protein>
    <recommendedName>
        <fullName evidence="4">PX domain-containing protein</fullName>
    </recommendedName>
</protein>
<dbReference type="Gene3D" id="3.30.1520.10">
    <property type="entry name" value="Phox-like domain"/>
    <property type="match status" value="1"/>
</dbReference>
<evidence type="ECO:0008006" key="4">
    <source>
        <dbReference type="Google" id="ProtNLM"/>
    </source>
</evidence>
<sequence length="266" mass="29571">MGQVIACCFGAADAPNEPPKPLIAQETTQEPLYTLDHIIDMSMIEPPLSPVDVLSRTVDLSGKMSQIEEETTEVEPNDIPMEAATEQEPIPEPSLASPDETTGKRIRFATQRSLSESDMSTDTMTSTWSRSSSLHQMTEDDAIVPPRMVLVKQTDPVQYTVKVVHFTPHLTGSIYDFEVTLPSGKQTHVFRTRHSCKKFYTSVKHLQKGKRLPPFPPKAGLGILGAKDTYDANSCSFMQDFLDHILLHDFVRNAPVTQAFFGILHA</sequence>
<gene>
    <name evidence="2" type="ORF">Ae201684_001583</name>
</gene>
<proteinExistence type="predicted"/>
<evidence type="ECO:0000313" key="3">
    <source>
        <dbReference type="Proteomes" id="UP000481153"/>
    </source>
</evidence>
<keyword evidence="3" id="KW-1185">Reference proteome</keyword>
<evidence type="ECO:0000256" key="1">
    <source>
        <dbReference type="SAM" id="MobiDB-lite"/>
    </source>
</evidence>
<dbReference type="VEuPathDB" id="FungiDB:AeMF1_012259"/>
<evidence type="ECO:0000313" key="2">
    <source>
        <dbReference type="EMBL" id="KAF0743942.1"/>
    </source>
</evidence>
<reference evidence="2 3" key="1">
    <citation type="submission" date="2019-07" db="EMBL/GenBank/DDBJ databases">
        <title>Genomics analysis of Aphanomyces spp. identifies a new class of oomycete effector associated with host adaptation.</title>
        <authorList>
            <person name="Gaulin E."/>
        </authorList>
    </citation>
    <scope>NUCLEOTIDE SEQUENCE [LARGE SCALE GENOMIC DNA]</scope>
    <source>
        <strain evidence="2 3">ATCC 201684</strain>
    </source>
</reference>
<name>A0A6G0XU37_9STRA</name>
<feature type="compositionally biased region" description="Low complexity" evidence="1">
    <location>
        <begin position="113"/>
        <end position="133"/>
    </location>
</feature>
<dbReference type="GO" id="GO:0035091">
    <property type="term" value="F:phosphatidylinositol binding"/>
    <property type="evidence" value="ECO:0007669"/>
    <property type="project" value="InterPro"/>
</dbReference>
<comment type="caution">
    <text evidence="2">The sequence shown here is derived from an EMBL/GenBank/DDBJ whole genome shotgun (WGS) entry which is preliminary data.</text>
</comment>
<dbReference type="EMBL" id="VJMJ01000012">
    <property type="protein sequence ID" value="KAF0743942.1"/>
    <property type="molecule type" value="Genomic_DNA"/>
</dbReference>
<dbReference type="SUPFAM" id="SSF64268">
    <property type="entry name" value="PX domain"/>
    <property type="match status" value="1"/>
</dbReference>
<dbReference type="CDD" id="cd06093">
    <property type="entry name" value="PX_domain"/>
    <property type="match status" value="1"/>
</dbReference>
<organism evidence="2 3">
    <name type="scientific">Aphanomyces euteiches</name>
    <dbReference type="NCBI Taxonomy" id="100861"/>
    <lineage>
        <taxon>Eukaryota</taxon>
        <taxon>Sar</taxon>
        <taxon>Stramenopiles</taxon>
        <taxon>Oomycota</taxon>
        <taxon>Saprolegniomycetes</taxon>
        <taxon>Saprolegniales</taxon>
        <taxon>Verrucalvaceae</taxon>
        <taxon>Aphanomyces</taxon>
    </lineage>
</organism>
<dbReference type="InterPro" id="IPR036871">
    <property type="entry name" value="PX_dom_sf"/>
</dbReference>
<accession>A0A6G0XU37</accession>
<dbReference type="Proteomes" id="UP000481153">
    <property type="component" value="Unassembled WGS sequence"/>
</dbReference>
<dbReference type="AlphaFoldDB" id="A0A6G0XU37"/>